<name>A0A0D1E6D4_MYCMD</name>
<gene>
    <name evidence="2" type="ORF">UMAG_01389</name>
</gene>
<keyword evidence="3" id="KW-1185">Reference proteome</keyword>
<dbReference type="KEGG" id="uma:UMAG_01389"/>
<dbReference type="VEuPathDB" id="FungiDB:UMAG_01389"/>
<dbReference type="AlphaFoldDB" id="A0A0D1E6D4"/>
<sequence length="182" mass="20656">MQASSNGPFVCKAKGADDGQSAMVQRINPATDFYEMKFRELRATERMQAGRFKEGCAALTNHQRQAEIRSKRQGQQHRGRRRDKNRGEKRIKWRGWGVLAAMGLRTERNTEPGGRGTLTVKTKEFGPEASGCRGDGESERRMQGSMLLVFVHFVGGLERDEVKPCTFDSLQRFHTQVREKVP</sequence>
<evidence type="ECO:0000313" key="2">
    <source>
        <dbReference type="EMBL" id="KIS71494.1"/>
    </source>
</evidence>
<feature type="region of interest" description="Disordered" evidence="1">
    <location>
        <begin position="107"/>
        <end position="138"/>
    </location>
</feature>
<evidence type="ECO:0000313" key="3">
    <source>
        <dbReference type="Proteomes" id="UP000000561"/>
    </source>
</evidence>
<proteinExistence type="predicted"/>
<evidence type="ECO:0000256" key="1">
    <source>
        <dbReference type="SAM" id="MobiDB-lite"/>
    </source>
</evidence>
<protein>
    <submittedName>
        <fullName evidence="2">Uncharacterized protein</fullName>
    </submittedName>
</protein>
<reference evidence="2 3" key="1">
    <citation type="journal article" date="2006" name="Nature">
        <title>Insights from the genome of the biotrophic fungal plant pathogen Ustilago maydis.</title>
        <authorList>
            <person name="Kamper J."/>
            <person name="Kahmann R."/>
            <person name="Bolker M."/>
            <person name="Ma L.J."/>
            <person name="Brefort T."/>
            <person name="Saville B.J."/>
            <person name="Banuett F."/>
            <person name="Kronstad J.W."/>
            <person name="Gold S.E."/>
            <person name="Muller O."/>
            <person name="Perlin M.H."/>
            <person name="Wosten H.A."/>
            <person name="de Vries R."/>
            <person name="Ruiz-Herrera J."/>
            <person name="Reynaga-Pena C.G."/>
            <person name="Snetselaar K."/>
            <person name="McCann M."/>
            <person name="Perez-Martin J."/>
            <person name="Feldbrugge M."/>
            <person name="Basse C.W."/>
            <person name="Steinberg G."/>
            <person name="Ibeas J.I."/>
            <person name="Holloman W."/>
            <person name="Guzman P."/>
            <person name="Farman M."/>
            <person name="Stajich J.E."/>
            <person name="Sentandreu R."/>
            <person name="Gonzalez-Prieto J.M."/>
            <person name="Kennell J.C."/>
            <person name="Molina L."/>
            <person name="Schirawski J."/>
            <person name="Mendoza-Mendoza A."/>
            <person name="Greilinger D."/>
            <person name="Munch K."/>
            <person name="Rossel N."/>
            <person name="Scherer M."/>
            <person name="Vranes M."/>
            <person name="Ladendorf O."/>
            <person name="Vincon V."/>
            <person name="Fuchs U."/>
            <person name="Sandrock B."/>
            <person name="Meng S."/>
            <person name="Ho E.C."/>
            <person name="Cahill M.J."/>
            <person name="Boyce K.J."/>
            <person name="Klose J."/>
            <person name="Klosterman S.J."/>
            <person name="Deelstra H.J."/>
            <person name="Ortiz-Castellanos L."/>
            <person name="Li W."/>
            <person name="Sanchez-Alonso P."/>
            <person name="Schreier P.H."/>
            <person name="Hauser-Hahn I."/>
            <person name="Vaupel M."/>
            <person name="Koopmann E."/>
            <person name="Friedrich G."/>
            <person name="Voss H."/>
            <person name="Schluter T."/>
            <person name="Margolis J."/>
            <person name="Platt D."/>
            <person name="Swimmer C."/>
            <person name="Gnirke A."/>
            <person name="Chen F."/>
            <person name="Vysotskaia V."/>
            <person name="Mannhaupt G."/>
            <person name="Guldener U."/>
            <person name="Munsterkotter M."/>
            <person name="Haase D."/>
            <person name="Oesterheld M."/>
            <person name="Mewes H.W."/>
            <person name="Mauceli E.W."/>
            <person name="DeCaprio D."/>
            <person name="Wade C.M."/>
            <person name="Butler J."/>
            <person name="Young S."/>
            <person name="Jaffe D.B."/>
            <person name="Calvo S."/>
            <person name="Nusbaum C."/>
            <person name="Galagan J."/>
            <person name="Birren B.W."/>
        </authorList>
    </citation>
    <scope>NUCLEOTIDE SEQUENCE [LARGE SCALE GENOMIC DNA]</scope>
    <source>
        <strain evidence="3">DSM 14603 / FGSC 9021 / UM521</strain>
    </source>
</reference>
<feature type="compositionally biased region" description="Basic residues" evidence="1">
    <location>
        <begin position="71"/>
        <end position="84"/>
    </location>
</feature>
<feature type="region of interest" description="Disordered" evidence="1">
    <location>
        <begin position="60"/>
        <end position="88"/>
    </location>
</feature>
<dbReference type="EMBL" id="CM003141">
    <property type="protein sequence ID" value="KIS71494.1"/>
    <property type="molecule type" value="Genomic_DNA"/>
</dbReference>
<accession>A0A0D1E6D4</accession>
<dbReference type="GeneID" id="23562430"/>
<dbReference type="Proteomes" id="UP000000561">
    <property type="component" value="Chromosome 2"/>
</dbReference>
<dbReference type="RefSeq" id="XP_011387274.1">
    <property type="nucleotide sequence ID" value="XM_011388972.1"/>
</dbReference>
<dbReference type="InParanoid" id="A0A0D1E6D4"/>
<organism evidence="2 3">
    <name type="scientific">Mycosarcoma maydis</name>
    <name type="common">Corn smut fungus</name>
    <name type="synonym">Ustilago maydis</name>
    <dbReference type="NCBI Taxonomy" id="5270"/>
    <lineage>
        <taxon>Eukaryota</taxon>
        <taxon>Fungi</taxon>
        <taxon>Dikarya</taxon>
        <taxon>Basidiomycota</taxon>
        <taxon>Ustilaginomycotina</taxon>
        <taxon>Ustilaginomycetes</taxon>
        <taxon>Ustilaginales</taxon>
        <taxon>Ustilaginaceae</taxon>
        <taxon>Mycosarcoma</taxon>
    </lineage>
</organism>